<evidence type="ECO:0000256" key="1">
    <source>
        <dbReference type="ARBA" id="ARBA00004571"/>
    </source>
</evidence>
<comment type="caution">
    <text evidence="10">The sequence shown here is derived from an EMBL/GenBank/DDBJ whole genome shotgun (WGS) entry which is preliminary data.</text>
</comment>
<dbReference type="PROSITE" id="PS52016">
    <property type="entry name" value="TONB_DEPENDENT_REC_3"/>
    <property type="match status" value="1"/>
</dbReference>
<keyword evidence="3 8" id="KW-1134">Transmembrane beta strand</keyword>
<dbReference type="AlphaFoldDB" id="A0A521G3V1"/>
<dbReference type="GO" id="GO:0044718">
    <property type="term" value="P:siderophore transmembrane transport"/>
    <property type="evidence" value="ECO:0007669"/>
    <property type="project" value="TreeGrafter"/>
</dbReference>
<dbReference type="SUPFAM" id="SSF56935">
    <property type="entry name" value="Porins"/>
    <property type="match status" value="1"/>
</dbReference>
<proteinExistence type="inferred from homology"/>
<evidence type="ECO:0000256" key="8">
    <source>
        <dbReference type="PROSITE-ProRule" id="PRU01360"/>
    </source>
</evidence>
<name>A0A521G3V1_9BACT</name>
<keyword evidence="5" id="KW-0732">Signal</keyword>
<protein>
    <submittedName>
        <fullName evidence="10">TonB-dependent Receptor Plug Domain</fullName>
    </submittedName>
</protein>
<evidence type="ECO:0000256" key="3">
    <source>
        <dbReference type="ARBA" id="ARBA00022452"/>
    </source>
</evidence>
<keyword evidence="7 8" id="KW-0998">Cell outer membrane</keyword>
<keyword evidence="2 8" id="KW-0813">Transport</keyword>
<dbReference type="Pfam" id="PF07715">
    <property type="entry name" value="Plug"/>
    <property type="match status" value="1"/>
</dbReference>
<evidence type="ECO:0000256" key="6">
    <source>
        <dbReference type="ARBA" id="ARBA00023136"/>
    </source>
</evidence>
<reference evidence="10" key="1">
    <citation type="submission" date="2017-07" db="EMBL/GenBank/DDBJ databases">
        <title>The cable genome - Insights into the physiology and evolution of filamentous bacteria capable of sulfide oxidation via long distance electron transfer.</title>
        <authorList>
            <person name="Thorup C."/>
            <person name="Bjerg J.T."/>
            <person name="Schreiber L."/>
            <person name="Nielsen L.P."/>
            <person name="Kjeldsen K.U."/>
            <person name="Boesen T."/>
            <person name="Boggild A."/>
            <person name="Meysman F."/>
            <person name="Geelhoed J."/>
            <person name="Schramm A."/>
        </authorList>
    </citation>
    <scope>NUCLEOTIDE SEQUENCE [LARGE SCALE GENOMIC DNA]</scope>
    <source>
        <strain evidence="10">GS</strain>
    </source>
</reference>
<dbReference type="InterPro" id="IPR039426">
    <property type="entry name" value="TonB-dep_rcpt-like"/>
</dbReference>
<accession>A0A521G3V1</accession>
<evidence type="ECO:0000259" key="9">
    <source>
        <dbReference type="Pfam" id="PF07715"/>
    </source>
</evidence>
<dbReference type="PANTHER" id="PTHR30069">
    <property type="entry name" value="TONB-DEPENDENT OUTER MEMBRANE RECEPTOR"/>
    <property type="match status" value="1"/>
</dbReference>
<comment type="similarity">
    <text evidence="8">Belongs to the TonB-dependent receptor family.</text>
</comment>
<dbReference type="EMBL" id="NQJD01000005">
    <property type="protein sequence ID" value="TAA75653.1"/>
    <property type="molecule type" value="Genomic_DNA"/>
</dbReference>
<organism evidence="10 11">
    <name type="scientific">Candidatus Electronema aureum</name>
    <dbReference type="NCBI Taxonomy" id="2005002"/>
    <lineage>
        <taxon>Bacteria</taxon>
        <taxon>Pseudomonadati</taxon>
        <taxon>Thermodesulfobacteriota</taxon>
        <taxon>Desulfobulbia</taxon>
        <taxon>Desulfobulbales</taxon>
        <taxon>Desulfobulbaceae</taxon>
        <taxon>Candidatus Electronema</taxon>
    </lineage>
</organism>
<feature type="domain" description="TonB-dependent receptor plug" evidence="9">
    <location>
        <begin position="1"/>
        <end position="24"/>
    </location>
</feature>
<keyword evidence="11" id="KW-1185">Reference proteome</keyword>
<evidence type="ECO:0000313" key="10">
    <source>
        <dbReference type="EMBL" id="TAA75653.1"/>
    </source>
</evidence>
<comment type="subcellular location">
    <subcellularLocation>
        <location evidence="1 8">Cell outer membrane</location>
        <topology evidence="1 8">Multi-pass membrane protein</topology>
    </subcellularLocation>
</comment>
<evidence type="ECO:0000313" key="11">
    <source>
        <dbReference type="Proteomes" id="UP000316238"/>
    </source>
</evidence>
<dbReference type="GO" id="GO:0015344">
    <property type="term" value="F:siderophore uptake transmembrane transporter activity"/>
    <property type="evidence" value="ECO:0007669"/>
    <property type="project" value="TreeGrafter"/>
</dbReference>
<keyword evidence="10" id="KW-0675">Receptor</keyword>
<keyword evidence="4 8" id="KW-0812">Transmembrane</keyword>
<evidence type="ECO:0000256" key="4">
    <source>
        <dbReference type="ARBA" id="ARBA00022692"/>
    </source>
</evidence>
<gene>
    <name evidence="10" type="ORF">CDV28_105111</name>
</gene>
<sequence>MIERIEVVKGPSSALYGSDALAGVVNIITKDTPDKPSGKAGAAYGWYTVKEKVNSDGSISLPSDDGDYRSSKQAYASFGDRPIERFGYLVNYNYESAEDVSQSPLESLRHSLLAKMNLAAIAGAG</sequence>
<dbReference type="GO" id="GO:0009279">
    <property type="term" value="C:cell outer membrane"/>
    <property type="evidence" value="ECO:0007669"/>
    <property type="project" value="UniProtKB-SubCell"/>
</dbReference>
<dbReference type="InterPro" id="IPR036942">
    <property type="entry name" value="Beta-barrel_TonB_sf"/>
</dbReference>
<evidence type="ECO:0000256" key="5">
    <source>
        <dbReference type="ARBA" id="ARBA00022729"/>
    </source>
</evidence>
<dbReference type="PANTHER" id="PTHR30069:SF29">
    <property type="entry name" value="HEMOGLOBIN AND HEMOGLOBIN-HAPTOGLOBIN-BINDING PROTEIN 1-RELATED"/>
    <property type="match status" value="1"/>
</dbReference>
<keyword evidence="6 8" id="KW-0472">Membrane</keyword>
<evidence type="ECO:0000256" key="7">
    <source>
        <dbReference type="ARBA" id="ARBA00023237"/>
    </source>
</evidence>
<evidence type="ECO:0000256" key="2">
    <source>
        <dbReference type="ARBA" id="ARBA00022448"/>
    </source>
</evidence>
<dbReference type="Proteomes" id="UP000316238">
    <property type="component" value="Unassembled WGS sequence"/>
</dbReference>
<dbReference type="Gene3D" id="2.40.170.20">
    <property type="entry name" value="TonB-dependent receptor, beta-barrel domain"/>
    <property type="match status" value="1"/>
</dbReference>
<dbReference type="InterPro" id="IPR012910">
    <property type="entry name" value="Plug_dom"/>
</dbReference>